<protein>
    <recommendedName>
        <fullName evidence="1">non-specific serine/threonine protein kinase</fullName>
        <ecNumber evidence="1">2.7.11.1</ecNumber>
    </recommendedName>
</protein>
<dbReference type="SUPFAM" id="SSF56112">
    <property type="entry name" value="Protein kinase-like (PK-like)"/>
    <property type="match status" value="2"/>
</dbReference>
<gene>
    <name evidence="11" type="ORF">LPMP_311460</name>
</gene>
<dbReference type="GO" id="GO:0035556">
    <property type="term" value="P:intracellular signal transduction"/>
    <property type="evidence" value="ECO:0007669"/>
    <property type="project" value="TreeGrafter"/>
</dbReference>
<dbReference type="SUPFAM" id="SSF50729">
    <property type="entry name" value="PH domain-like"/>
    <property type="match status" value="1"/>
</dbReference>
<feature type="compositionally biased region" description="Polar residues" evidence="9">
    <location>
        <begin position="2267"/>
        <end position="2285"/>
    </location>
</feature>
<evidence type="ECO:0000256" key="4">
    <source>
        <dbReference type="ARBA" id="ARBA00022741"/>
    </source>
</evidence>
<evidence type="ECO:0000256" key="2">
    <source>
        <dbReference type="ARBA" id="ARBA00022527"/>
    </source>
</evidence>
<dbReference type="GO" id="GO:0004674">
    <property type="term" value="F:protein serine/threonine kinase activity"/>
    <property type="evidence" value="ECO:0007669"/>
    <property type="project" value="UniProtKB-KW"/>
</dbReference>
<evidence type="ECO:0000259" key="10">
    <source>
        <dbReference type="PROSITE" id="PS50011"/>
    </source>
</evidence>
<dbReference type="VEuPathDB" id="TriTrypDB:LPAL13_310020700"/>
<name>A0A088SG13_LEIPA</name>
<feature type="region of interest" description="Disordered" evidence="9">
    <location>
        <begin position="2260"/>
        <end position="2285"/>
    </location>
</feature>
<dbReference type="CDD" id="cd00180">
    <property type="entry name" value="PKc"/>
    <property type="match status" value="1"/>
</dbReference>
<feature type="domain" description="Protein kinase" evidence="10">
    <location>
        <begin position="1188"/>
        <end position="1665"/>
    </location>
</feature>
<keyword evidence="6" id="KW-0067">ATP-binding</keyword>
<dbReference type="InterPro" id="IPR011009">
    <property type="entry name" value="Kinase-like_dom_sf"/>
</dbReference>
<keyword evidence="2" id="KW-0723">Serine/threonine-protein kinase</keyword>
<keyword evidence="5 11" id="KW-0418">Kinase</keyword>
<feature type="region of interest" description="Disordered" evidence="9">
    <location>
        <begin position="63"/>
        <end position="88"/>
    </location>
</feature>
<dbReference type="PANTHER" id="PTHR24356:SF163">
    <property type="entry name" value="3-PHOSPHOINOSITIDE-DEPENDENT PROTEIN KINASE 1-RELATED"/>
    <property type="match status" value="1"/>
</dbReference>
<dbReference type="InterPro" id="IPR008271">
    <property type="entry name" value="Ser/Thr_kinase_AS"/>
</dbReference>
<comment type="catalytic activity">
    <reaction evidence="8">
        <text>L-seryl-[protein] + ATP = O-phospho-L-seryl-[protein] + ADP + H(+)</text>
        <dbReference type="Rhea" id="RHEA:17989"/>
        <dbReference type="Rhea" id="RHEA-COMP:9863"/>
        <dbReference type="Rhea" id="RHEA-COMP:11604"/>
        <dbReference type="ChEBI" id="CHEBI:15378"/>
        <dbReference type="ChEBI" id="CHEBI:29999"/>
        <dbReference type="ChEBI" id="CHEBI:30616"/>
        <dbReference type="ChEBI" id="CHEBI:83421"/>
        <dbReference type="ChEBI" id="CHEBI:456216"/>
        <dbReference type="EC" id="2.7.11.1"/>
    </reaction>
</comment>
<feature type="region of interest" description="Disordered" evidence="9">
    <location>
        <begin position="814"/>
        <end position="834"/>
    </location>
</feature>
<feature type="compositionally biased region" description="Polar residues" evidence="9">
    <location>
        <begin position="779"/>
        <end position="791"/>
    </location>
</feature>
<evidence type="ECO:0000256" key="5">
    <source>
        <dbReference type="ARBA" id="ARBA00022777"/>
    </source>
</evidence>
<dbReference type="SMART" id="SM00220">
    <property type="entry name" value="S_TKc"/>
    <property type="match status" value="1"/>
</dbReference>
<organism evidence="11 12">
    <name type="scientific">Leishmania panamensis</name>
    <dbReference type="NCBI Taxonomy" id="5679"/>
    <lineage>
        <taxon>Eukaryota</taxon>
        <taxon>Discoba</taxon>
        <taxon>Euglenozoa</taxon>
        <taxon>Kinetoplastea</taxon>
        <taxon>Metakinetoplastina</taxon>
        <taxon>Trypanosomatida</taxon>
        <taxon>Trypanosomatidae</taxon>
        <taxon>Leishmaniinae</taxon>
        <taxon>Leishmania</taxon>
        <taxon>Leishmania guyanensis species complex</taxon>
    </lineage>
</organism>
<feature type="region of interest" description="Disordered" evidence="9">
    <location>
        <begin position="760"/>
        <end position="792"/>
    </location>
</feature>
<dbReference type="Proteomes" id="UP000063063">
    <property type="component" value="Chromosome 31"/>
</dbReference>
<keyword evidence="3 11" id="KW-0808">Transferase</keyword>
<dbReference type="PROSITE" id="PS00108">
    <property type="entry name" value="PROTEIN_KINASE_ST"/>
    <property type="match status" value="1"/>
</dbReference>
<dbReference type="KEGG" id="lpan:LPMP_311460"/>
<dbReference type="PANTHER" id="PTHR24356">
    <property type="entry name" value="SERINE/THREONINE-PROTEIN KINASE"/>
    <property type="match status" value="1"/>
</dbReference>
<evidence type="ECO:0000256" key="7">
    <source>
        <dbReference type="ARBA" id="ARBA00047899"/>
    </source>
</evidence>
<evidence type="ECO:0000256" key="3">
    <source>
        <dbReference type="ARBA" id="ARBA00022679"/>
    </source>
</evidence>
<dbReference type="RefSeq" id="XP_010701537.1">
    <property type="nucleotide sequence ID" value="XM_010703235.1"/>
</dbReference>
<feature type="region of interest" description="Disordered" evidence="9">
    <location>
        <begin position="711"/>
        <end position="739"/>
    </location>
</feature>
<evidence type="ECO:0000256" key="1">
    <source>
        <dbReference type="ARBA" id="ARBA00012513"/>
    </source>
</evidence>
<keyword evidence="4" id="KW-0547">Nucleotide-binding</keyword>
<dbReference type="eggNOG" id="KOG0614">
    <property type="taxonomic scope" value="Eukaryota"/>
</dbReference>
<evidence type="ECO:0000256" key="8">
    <source>
        <dbReference type="ARBA" id="ARBA00048679"/>
    </source>
</evidence>
<accession>A0A088SG13</accession>
<dbReference type="VEuPathDB" id="TriTrypDB:LPMP_311460"/>
<dbReference type="GO" id="GO:0005524">
    <property type="term" value="F:ATP binding"/>
    <property type="evidence" value="ECO:0007669"/>
    <property type="project" value="UniProtKB-KW"/>
</dbReference>
<dbReference type="GO" id="GO:0106310">
    <property type="term" value="F:protein serine kinase activity"/>
    <property type="evidence" value="ECO:0007669"/>
    <property type="project" value="RHEA"/>
</dbReference>
<feature type="region of interest" description="Disordered" evidence="9">
    <location>
        <begin position="967"/>
        <end position="1001"/>
    </location>
</feature>
<dbReference type="Gene3D" id="1.10.510.10">
    <property type="entry name" value="Transferase(Phosphotransferase) domain 1"/>
    <property type="match status" value="3"/>
</dbReference>
<reference evidence="11 12" key="1">
    <citation type="journal article" date="2015" name="Sci. Rep.">
        <title>The genome of Leishmania panamensis: insights into genomics of the L. (Viannia) subgenus.</title>
        <authorList>
            <person name="Llanes A."/>
            <person name="Restrepo C.M."/>
            <person name="Vecchio G.D."/>
            <person name="Anguizola F.J."/>
            <person name="Lleonart R."/>
        </authorList>
    </citation>
    <scope>NUCLEOTIDE SEQUENCE [LARGE SCALE GENOMIC DNA]</scope>
    <source>
        <strain evidence="11 12">MHOM/PA/94/PSC-1</strain>
    </source>
</reference>
<keyword evidence="12" id="KW-1185">Reference proteome</keyword>
<dbReference type="InterPro" id="IPR000719">
    <property type="entry name" value="Prot_kinase_dom"/>
</dbReference>
<sequence>MTSPHFVAQPHFVGMLQEGAVETAPSSQVHHPEVSATVSCGSAVDHSVPVSVSVSISAVEASASTKSSPHWEPRSSSTNSPKELRRSQRCYEGAKPCEVFSTPPMHEAVSNEEKKLSLLHARLACSSDMQLRATQAVCTCMPAPNEHMEIVPFLTSQSPVESLYSSNPAAAASIPTLDDPSKITMASVSSLSLNADSSMDSELHLRTNSLVYYSPHIHHDASVESLETDAALHRSHAVISSPTSCLHASSVVAPCAGVSSPLSSQARESMTLTKLRVESPCGEGSRSSSPTVMPGDASCIISDTFAPTPEKPDRLLLRTLTSEEGACVPPLSTPTTTQHTVPPTTTTQVAKQAVDAKGGVIPTVPAISLPVARSAPISDSERSLASIPVLGYGPRSTPNACSLASARSCRSARSARHSNRYSSTLRNDVPDLKELFPTLPEALYIARDRLCISHDRKRRLGSGAYGIVQQAELYPPGVEVPRIFTPTTESLASASIASTPRFSPANGCVSTHSFSSIAAAIGVSENVGGVSNSVHCGAEQTSGPGTIVPVAETSGHTHLGVVSMFSSNSITPAELPLHQQPYSEQSALFYNSLGPGVRWSSAVEFVKDPSWARAPSLSDSPTPNVTAVQSTVLSAPSASHETPVFGAVSPASPATPASPPLSPFFDRPLRRETTAVTPMDFSGQMQGDLQLPAGLELRLGQTAGLCADSLTSSPVLPGHPRGSDHSAATAADNTDDSTVRTSICEEGRDCPTSVLVSARPARAEGDAVEGETEPDMKCTMTSSTGRQTLESPLSPIEKGYTYRSSTMRVGHRVASEHEDESEGSRPRTYASFTSPTTRCDSLDTALTAATEGRQTSRCETVVPPVTVDVSLHCTLSQTPNLVSSKLVNDVDAADHTAQAVAMVGADTNDKAQVEGYCCPPNVLPCAVVKESSCIDAPPAVVAPAQVIYIRPSDPLSTVERCATELTTVGDREEGNEDEPAEKTSAGLESQGTEARRQGIQESREVSGASFLMRVSCLELQLTCDGAGDEMLAPTAQQAIKRTVQAAREEHRHTVNQTEEMEQQPGAGLSLRRRGHGSSSARLVVQDEARSDGEGATAISTDVVVTAAAQKAERVTQCFTHLSTGTPTLTSAPTAKGTNTGFFDPLTHVRGGAGASETLGGQVAPSSISSSLISGSTILTGAAATTSTVSATSTLRPGSLGGVLLSSGITNPLQSSFDFSRNPIARYGVNSSMMSDALSNGTVPFRSVATKVIDKMDLARNTMKLNAFHNELRMASRLHHPCLVNIFGVAEDAANFYLVMDLAEKGNLAQYQEQFGVGATREMAPRFMADVVLALEYLRDGSQHSYWMTPSHDSAGDILLHDRSRSTSRKVGIRGATGAASTMEPHGFSDSTCLHSSYQDSERTAAAAAPKGLALCASITPLPSQPTGETEGTGDIGEDMCSSTSVLGLAWQESLCEPSELPSRTSSIAFGHEPPAPPHALTFPRQQSDTGGFLALQDSIIVHRDLKPENLLLTWDFHVKLADFGDACFYGDDEANDFGGTPSYISPEVVARCKASPYSDLWALGCVLYELLVGERLFSGSLVEVGNAVQKFKPESLVFPDLLMSTTANSSGAEGKGAQGRGSGAGAAISEAAKDLVRQLLQPVPEERLGSAERGGFDALKAHSFFAEINWEKVLQTSNMTTTNTNYTAALAEYLEPAEMMVYCSPVKLLPNVEGGSCKEYLNGKGSSANSRNTQGMLVMVLTDAPRLFLVNPDLDMMQLEIPWSMELHVRVLRAECFTITVPVSDALRSLLTPAPESPLSPKTTSGTNPMLSSSSFSAATASMITCTFFDFNRRADLWGVKIHHVQSMCSERPAPGSAAWASLSCHHSPPAIPMAGEGSHFPLFVASSPPQPQNQKCRGTFTPSPYSGSGCLQPLRGTPCTMRTGSLGNMTISSSEHSIGAPRSCAELSSYACGGALSARITPVARARFSPSAHCSSVSPSSAFTVSNSAAAATPGASSVMLRSSDLVQPPSCIGAALPSRQRRSNIVTVTIASSIANDPPRGFLHTSRVNVGSTESTSGPKSPLGFGCTKTEMWVGHATPPALCNTTNTSPNTTGASTTSTIIIPVCYEDSPQSDVNLSATRWSGCLPTPATSVCTSAEVLHSLSLSAATAFVAGSVPEMVLRLCSNGDAATPPLACCSRSECSEGDSLLANSFEGANETQSPSEDTPGPLSTPRQVSGATGTPAGLWSPRLCRENAEGGTVSSGAPITPLRETTSTAAAAKLPIKTSQARQQYQLTQKMKSKP</sequence>
<dbReference type="EMBL" id="CP009400">
    <property type="protein sequence ID" value="AIO00737.1"/>
    <property type="molecule type" value="Genomic_DNA"/>
</dbReference>
<dbReference type="Pfam" id="PF00069">
    <property type="entry name" value="Pkinase"/>
    <property type="match status" value="2"/>
</dbReference>
<dbReference type="OrthoDB" id="347657at2759"/>
<feature type="region of interest" description="Disordered" evidence="9">
    <location>
        <begin position="2196"/>
        <end position="2232"/>
    </location>
</feature>
<evidence type="ECO:0000256" key="9">
    <source>
        <dbReference type="SAM" id="MobiDB-lite"/>
    </source>
</evidence>
<dbReference type="PROSITE" id="PS50011">
    <property type="entry name" value="PROTEIN_KINASE_DOM"/>
    <property type="match status" value="1"/>
</dbReference>
<comment type="catalytic activity">
    <reaction evidence="7">
        <text>L-threonyl-[protein] + ATP = O-phospho-L-threonyl-[protein] + ADP + H(+)</text>
        <dbReference type="Rhea" id="RHEA:46608"/>
        <dbReference type="Rhea" id="RHEA-COMP:11060"/>
        <dbReference type="Rhea" id="RHEA-COMP:11605"/>
        <dbReference type="ChEBI" id="CHEBI:15378"/>
        <dbReference type="ChEBI" id="CHEBI:30013"/>
        <dbReference type="ChEBI" id="CHEBI:30616"/>
        <dbReference type="ChEBI" id="CHEBI:61977"/>
        <dbReference type="ChEBI" id="CHEBI:456216"/>
        <dbReference type="EC" id="2.7.11.1"/>
    </reaction>
</comment>
<evidence type="ECO:0000313" key="11">
    <source>
        <dbReference type="EMBL" id="AIO00737.1"/>
    </source>
</evidence>
<evidence type="ECO:0000313" key="12">
    <source>
        <dbReference type="Proteomes" id="UP000063063"/>
    </source>
</evidence>
<evidence type="ECO:0000256" key="6">
    <source>
        <dbReference type="ARBA" id="ARBA00022840"/>
    </source>
</evidence>
<feature type="region of interest" description="Disordered" evidence="9">
    <location>
        <begin position="1419"/>
        <end position="1438"/>
    </location>
</feature>
<proteinExistence type="predicted"/>
<dbReference type="GeneID" id="22577572"/>
<dbReference type="InterPro" id="IPR050236">
    <property type="entry name" value="Ser_Thr_kinase_AGC"/>
</dbReference>
<feature type="region of interest" description="Disordered" evidence="9">
    <location>
        <begin position="1057"/>
        <end position="1080"/>
    </location>
</feature>
<dbReference type="EC" id="2.7.11.1" evidence="1"/>